<feature type="chain" id="PRO_5032994354" evidence="1">
    <location>
        <begin position="26"/>
        <end position="384"/>
    </location>
</feature>
<keyword evidence="1" id="KW-0732">Signal</keyword>
<comment type="caution">
    <text evidence="2">The sequence shown here is derived from an EMBL/GenBank/DDBJ whole genome shotgun (WGS) entry which is preliminary data.</text>
</comment>
<feature type="non-terminal residue" evidence="2">
    <location>
        <position position="384"/>
    </location>
</feature>
<reference evidence="2" key="1">
    <citation type="submission" date="2021-02" db="EMBL/GenBank/DDBJ databases">
        <authorList>
            <person name="Nowell W R."/>
        </authorList>
    </citation>
    <scope>NUCLEOTIDE SEQUENCE</scope>
</reference>
<dbReference type="Proteomes" id="UP000663845">
    <property type="component" value="Unassembled WGS sequence"/>
</dbReference>
<gene>
    <name evidence="2" type="ORF">JYZ213_LOCUS39680</name>
</gene>
<evidence type="ECO:0000313" key="2">
    <source>
        <dbReference type="EMBL" id="CAF1433019.1"/>
    </source>
</evidence>
<evidence type="ECO:0000313" key="3">
    <source>
        <dbReference type="Proteomes" id="UP000663845"/>
    </source>
</evidence>
<accession>A0A815N6Z7</accession>
<name>A0A815N6Z7_9BILA</name>
<evidence type="ECO:0000256" key="1">
    <source>
        <dbReference type="SAM" id="SignalP"/>
    </source>
</evidence>
<feature type="signal peptide" evidence="1">
    <location>
        <begin position="1"/>
        <end position="25"/>
    </location>
</feature>
<dbReference type="AlphaFoldDB" id="A0A815N6Z7"/>
<dbReference type="EMBL" id="CAJNOG010001326">
    <property type="protein sequence ID" value="CAF1433019.1"/>
    <property type="molecule type" value="Genomic_DNA"/>
</dbReference>
<organism evidence="2 3">
    <name type="scientific">Adineta steineri</name>
    <dbReference type="NCBI Taxonomy" id="433720"/>
    <lineage>
        <taxon>Eukaryota</taxon>
        <taxon>Metazoa</taxon>
        <taxon>Spiralia</taxon>
        <taxon>Gnathifera</taxon>
        <taxon>Rotifera</taxon>
        <taxon>Eurotatoria</taxon>
        <taxon>Bdelloidea</taxon>
        <taxon>Adinetida</taxon>
        <taxon>Adinetidae</taxon>
        <taxon>Adineta</taxon>
    </lineage>
</organism>
<sequence length="384" mass="42976">MIISLFVYRLVVVGLFFQWIMPSNGVAACNNTASWSNSAGHPCHDYQFNALWCVNGSFQENTSWTGGSRYRYPEFNCCDCGKGWPVWFVPKAGYAATKAVPRLTGNSRNSSVTDLKCIDYMGNSSVCNMTCKTWTHPVIALTNITENDFNLYNYCIGTSNWINNNTENRNTEEFTCDSYENEQLWCSGGTATPGNQWTLGSLFNYPEFNCCGCGKGWPLWFAPLAGIAATKVLPELMNNTQNSNVTHLQCIDSYGYSRACNMTCKLWTDPLISIVTIATDDFNSFNCTLVVRTMNTSMSYVIRIPSDNYLLYFSNWTTSDFDFSCEGNQVAPNVSMLCRHDFIQCLSTEVTTLLPTSLEVNDQLFSSVEPIVDQDTSETPTTST</sequence>
<proteinExistence type="predicted"/>
<protein>
    <submittedName>
        <fullName evidence="2">Uncharacterized protein</fullName>
    </submittedName>
</protein>